<dbReference type="Proteomes" id="UP000293360">
    <property type="component" value="Unassembled WGS sequence"/>
</dbReference>
<dbReference type="PANTHER" id="PTHR40788">
    <property type="entry name" value="CLR5 DOMAIN-CONTAINING PROTEIN-RELATED"/>
    <property type="match status" value="1"/>
</dbReference>
<protein>
    <recommendedName>
        <fullName evidence="3">Ipa protein</fullName>
    </recommendedName>
</protein>
<evidence type="ECO:0008006" key="3">
    <source>
        <dbReference type="Google" id="ProtNLM"/>
    </source>
</evidence>
<evidence type="ECO:0000313" key="2">
    <source>
        <dbReference type="Proteomes" id="UP000293360"/>
    </source>
</evidence>
<dbReference type="STRING" id="155417.A0A4Q4T246"/>
<sequence length="681" mass="76848">MEGGGIQQIWRSLNQGQRAKAMKAGAADGAVLQHSTDRSLGNVCKFIPEWNLRDITAPQSDFFLDLLKHRATTSLEEQYISGDHELITDMMRTRNLRHIDPFKDCYTFFIDGDMYGNSFKLVKDKEESLQAFQPAIRAGLCVPQSTGELILLRQHQLLQCLNIMIEDVLEEGSTTRSKQQRPKKPVNAASAALSKLSIKAKPSKLDLPDLHNSALDQKASLDDSLDLLCTEPVVFAHAVNVWFFSRPELVPDEKGRMLPAHTDKYISAAALDAVHSAVKSAAIWNYMCRLLEILKGLTDKSHRAVVLQEISNLCHMEYTRAQAIFKRHVSTRTGSKWFKRVSNAYDNGNARVTMKGNPELLTREDPQLHYMLRLCQPETNASKSVDWIKKLDDLHKSHPGDRESLHEPEIDALCDLAIIVGFIHSLSPAIAMPSFNRKRGQLFVSRSAELETELNQLKSQIDLGDFVIPIDNLLEPGMTEGALKTLDQFIVEKTGMRMGFLYQDLIEDCISRLQEQLRVKSEQETKAEYVPLPAEAPQSQEIRVQQRKQKEKTRPAHSSIYEITPSERTPALEDAVTTQPPQPFKVKESTAAVFSTLFSRSESRGSVTWTAFEAAMADLGFSVIPKFGSVFTFFPPDDMPVQGSVTLHRPHQSRIEGHRLLEFARRLKRVYGWAEHTFQVA</sequence>
<name>A0A4Q4T246_9PEZI</name>
<dbReference type="PANTHER" id="PTHR40788:SF1">
    <property type="entry name" value="IPA PROTEIN"/>
    <property type="match status" value="1"/>
</dbReference>
<organism evidence="1 2">
    <name type="scientific">Monosporascus ibericus</name>
    <dbReference type="NCBI Taxonomy" id="155417"/>
    <lineage>
        <taxon>Eukaryota</taxon>
        <taxon>Fungi</taxon>
        <taxon>Dikarya</taxon>
        <taxon>Ascomycota</taxon>
        <taxon>Pezizomycotina</taxon>
        <taxon>Sordariomycetes</taxon>
        <taxon>Xylariomycetidae</taxon>
        <taxon>Xylariales</taxon>
        <taxon>Xylariales incertae sedis</taxon>
        <taxon>Monosporascus</taxon>
    </lineage>
</organism>
<dbReference type="OrthoDB" id="2922289at2759"/>
<proteinExistence type="predicted"/>
<evidence type="ECO:0000313" key="1">
    <source>
        <dbReference type="EMBL" id="RYO93622.1"/>
    </source>
</evidence>
<reference evidence="1 2" key="1">
    <citation type="submission" date="2018-06" db="EMBL/GenBank/DDBJ databases">
        <title>Complete Genomes of Monosporascus.</title>
        <authorList>
            <person name="Robinson A.J."/>
            <person name="Natvig D.O."/>
        </authorList>
    </citation>
    <scope>NUCLEOTIDE SEQUENCE [LARGE SCALE GENOMIC DNA]</scope>
    <source>
        <strain evidence="1 2">CBS 110550</strain>
    </source>
</reference>
<comment type="caution">
    <text evidence="1">The sequence shown here is derived from an EMBL/GenBank/DDBJ whole genome shotgun (WGS) entry which is preliminary data.</text>
</comment>
<gene>
    <name evidence="1" type="ORF">DL764_007963</name>
</gene>
<dbReference type="EMBL" id="QJNU01000585">
    <property type="protein sequence ID" value="RYO93622.1"/>
    <property type="molecule type" value="Genomic_DNA"/>
</dbReference>
<keyword evidence="2" id="KW-1185">Reference proteome</keyword>
<accession>A0A4Q4T246</accession>
<dbReference type="AlphaFoldDB" id="A0A4Q4T246"/>